<accession>A0A1E4SLX1</accession>
<dbReference type="RefSeq" id="XP_020065646.1">
    <property type="nucleotide sequence ID" value="XM_020206340.1"/>
</dbReference>
<dbReference type="AlphaFoldDB" id="A0A1E4SLX1"/>
<dbReference type="GO" id="GO:0006888">
    <property type="term" value="P:endoplasmic reticulum to Golgi vesicle-mediated transport"/>
    <property type="evidence" value="ECO:0007669"/>
    <property type="project" value="EnsemblFungi"/>
</dbReference>
<dbReference type="InterPro" id="IPR043127">
    <property type="entry name" value="Sec-1-like_dom3a"/>
</dbReference>
<dbReference type="Gene3D" id="3.90.830.10">
    <property type="entry name" value="Syntaxin Binding Protein 1, Chain A, domain 2"/>
    <property type="match status" value="1"/>
</dbReference>
<protein>
    <submittedName>
        <fullName evidence="2">Sec1-like protein</fullName>
    </submittedName>
</protein>
<dbReference type="PIRSF" id="PIRSF005715">
    <property type="entry name" value="VPS45_Sec1"/>
    <property type="match status" value="1"/>
</dbReference>
<dbReference type="Gene3D" id="3.40.50.2060">
    <property type="match status" value="1"/>
</dbReference>
<gene>
    <name evidence="2" type="ORF">CANTADRAFT_152626</name>
</gene>
<dbReference type="GO" id="GO:0005783">
    <property type="term" value="C:endoplasmic reticulum"/>
    <property type="evidence" value="ECO:0007669"/>
    <property type="project" value="EnsemblFungi"/>
</dbReference>
<dbReference type="InterPro" id="IPR001619">
    <property type="entry name" value="Sec1-like"/>
</dbReference>
<reference evidence="3" key="1">
    <citation type="submission" date="2016-05" db="EMBL/GenBank/DDBJ databases">
        <title>Comparative genomics of biotechnologically important yeasts.</title>
        <authorList>
            <consortium name="DOE Joint Genome Institute"/>
            <person name="Riley R."/>
            <person name="Haridas S."/>
            <person name="Wolfe K.H."/>
            <person name="Lopes M.R."/>
            <person name="Hittinger C.T."/>
            <person name="Goker M."/>
            <person name="Salamov A."/>
            <person name="Wisecaver J."/>
            <person name="Long T.M."/>
            <person name="Aerts A.L."/>
            <person name="Barry K."/>
            <person name="Choi C."/>
            <person name="Clum A."/>
            <person name="Coughlan A.Y."/>
            <person name="Deshpande S."/>
            <person name="Douglass A.P."/>
            <person name="Hanson S.J."/>
            <person name="Klenk H.-P."/>
            <person name="Labutti K."/>
            <person name="Lapidus A."/>
            <person name="Lindquist E."/>
            <person name="Lipzen A."/>
            <person name="Meier-Kolthoff J.P."/>
            <person name="Ohm R.A."/>
            <person name="Otillar R.P."/>
            <person name="Pangilinan J."/>
            <person name="Peng Y."/>
            <person name="Rokas A."/>
            <person name="Rosa C.A."/>
            <person name="Scheuner C."/>
            <person name="Sibirny A.A."/>
            <person name="Slot J.C."/>
            <person name="Stielow J.B."/>
            <person name="Sun H."/>
            <person name="Kurtzman C.P."/>
            <person name="Blackwell M."/>
            <person name="Grigoriev I.V."/>
            <person name="Jeffries T.W."/>
        </authorList>
    </citation>
    <scope>NUCLEOTIDE SEQUENCE [LARGE SCALE GENOMIC DNA]</scope>
    <source>
        <strain evidence="3">NRRL Y-17324</strain>
    </source>
</reference>
<dbReference type="GO" id="GO:0048280">
    <property type="term" value="P:vesicle fusion with Golgi apparatus"/>
    <property type="evidence" value="ECO:0007669"/>
    <property type="project" value="EnsemblFungi"/>
</dbReference>
<organism evidence="2 3">
    <name type="scientific">Suhomyces tanzawaensis NRRL Y-17324</name>
    <dbReference type="NCBI Taxonomy" id="984487"/>
    <lineage>
        <taxon>Eukaryota</taxon>
        <taxon>Fungi</taxon>
        <taxon>Dikarya</taxon>
        <taxon>Ascomycota</taxon>
        <taxon>Saccharomycotina</taxon>
        <taxon>Pichiomycetes</taxon>
        <taxon>Debaryomycetaceae</taxon>
        <taxon>Suhomyces</taxon>
    </lineage>
</organism>
<dbReference type="GO" id="GO:0030134">
    <property type="term" value="C:COPII-coated ER to Golgi transport vesicle"/>
    <property type="evidence" value="ECO:0007669"/>
    <property type="project" value="EnsemblFungi"/>
</dbReference>
<keyword evidence="3" id="KW-1185">Reference proteome</keyword>
<dbReference type="SUPFAM" id="SSF56815">
    <property type="entry name" value="Sec1/munc18-like (SM) proteins"/>
    <property type="match status" value="1"/>
</dbReference>
<dbReference type="GO" id="GO:0046578">
    <property type="term" value="P:regulation of Ras protein signal transduction"/>
    <property type="evidence" value="ECO:0007669"/>
    <property type="project" value="EnsemblFungi"/>
</dbReference>
<name>A0A1E4SLX1_9ASCO</name>
<dbReference type="Proteomes" id="UP000094285">
    <property type="component" value="Unassembled WGS sequence"/>
</dbReference>
<dbReference type="InterPro" id="IPR036045">
    <property type="entry name" value="Sec1-like_sf"/>
</dbReference>
<dbReference type="Gene3D" id="3.40.50.1910">
    <property type="match status" value="1"/>
</dbReference>
<dbReference type="STRING" id="984487.A0A1E4SLX1"/>
<dbReference type="Pfam" id="PF00995">
    <property type="entry name" value="Sec1"/>
    <property type="match status" value="1"/>
</dbReference>
<dbReference type="EMBL" id="KV453910">
    <property type="protein sequence ID" value="ODV80524.1"/>
    <property type="molecule type" value="Genomic_DNA"/>
</dbReference>
<dbReference type="InterPro" id="IPR043154">
    <property type="entry name" value="Sec-1-like_dom1"/>
</dbReference>
<dbReference type="GeneID" id="30980477"/>
<evidence type="ECO:0000256" key="1">
    <source>
        <dbReference type="ARBA" id="ARBA00009884"/>
    </source>
</evidence>
<evidence type="ECO:0000313" key="3">
    <source>
        <dbReference type="Proteomes" id="UP000094285"/>
    </source>
</evidence>
<comment type="similarity">
    <text evidence="1">Belongs to the STXBP/unc-18/SEC1 family.</text>
</comment>
<dbReference type="Gene3D" id="1.25.40.60">
    <property type="match status" value="1"/>
</dbReference>
<dbReference type="GO" id="GO:0000139">
    <property type="term" value="C:Golgi membrane"/>
    <property type="evidence" value="ECO:0007669"/>
    <property type="project" value="EnsemblFungi"/>
</dbReference>
<dbReference type="InterPro" id="IPR027482">
    <property type="entry name" value="Sec1-like_dom2"/>
</dbReference>
<dbReference type="PANTHER" id="PTHR11679">
    <property type="entry name" value="VESICLE PROTEIN SORTING-ASSOCIATED"/>
    <property type="match status" value="1"/>
</dbReference>
<sequence length="650" mass="73499">MSISLRDKQISTLEKMLNLNKSDEGHTGGLKNEEIIWKVLILDQKSRLILSSVLRVNDLLKNGITIHSLIDSKRSPLPDVPVVYFIEPTINNILHIIEDLKNDLYENFYINFTSSINRELLEEFAKKVSILGKSSKIKQVYDQYLNFIVTEPNLFSLNQPQIFTKFNKPNTNEDIINQLVDDISNGLLSSIITLDQIPIIRSSRGGPAEFVSIQLDLKLRDYLNNSRSSASLSLGISNQQRPVLVLLDRNIDLASMFSHSWIYQCMISDVFKLERNTIKLTKIPKDAGPNAQPTVKNYDIDPKDFFWNKYSQLPFPDVVENADIELNQYKKDTMNLTNQTGITSLNDINFNDTDSDTANIQKAVDALPELTLRKSTLDMHMDILASLINELQSKNLDKFFEIEQNLNDQKILQQFLNLLNETEAIDTSSDKLRTFLMLILLVNNLPSDYVSKVRAIFKEKYTTVDLRALDYVLKYKELTKLTNISNLGATSNSQNYDFAGESDAAASSNSSALLSGLSSKLYGLTEGKISEGLSSIASKVKNFIPEKKQLPITNVIEAIMDPTNVSNESIQLTDDYLYFDPKSRGGHSKPPRRQTYQEAQVFVIGGGNYVEYQDLQEWSNASNSGRKVIYGSTDILSPQDFLQECNELGQ</sequence>
<evidence type="ECO:0000313" key="2">
    <source>
        <dbReference type="EMBL" id="ODV80524.1"/>
    </source>
</evidence>
<dbReference type="GO" id="GO:0019905">
    <property type="term" value="F:syntaxin binding"/>
    <property type="evidence" value="ECO:0007669"/>
    <property type="project" value="EnsemblFungi"/>
</dbReference>
<proteinExistence type="inferred from homology"/>
<dbReference type="OrthoDB" id="10251230at2759"/>
<dbReference type="GO" id="GO:0035543">
    <property type="term" value="P:positive regulation of SNARE complex assembly"/>
    <property type="evidence" value="ECO:0007669"/>
    <property type="project" value="EnsemblFungi"/>
</dbReference>
<dbReference type="GO" id="GO:0006890">
    <property type="term" value="P:retrograde vesicle-mediated transport, Golgi to endoplasmic reticulum"/>
    <property type="evidence" value="ECO:0007669"/>
    <property type="project" value="EnsemblFungi"/>
</dbReference>